<evidence type="ECO:0000313" key="2">
    <source>
        <dbReference type="EMBL" id="GGE06174.1"/>
    </source>
</evidence>
<proteinExistence type="predicted"/>
<reference evidence="2" key="1">
    <citation type="journal article" date="2014" name="Int. J. Syst. Evol. Microbiol.">
        <title>Complete genome sequence of Corynebacterium casei LMG S-19264T (=DSM 44701T), isolated from a smear-ripened cheese.</title>
        <authorList>
            <consortium name="US DOE Joint Genome Institute (JGI-PGF)"/>
            <person name="Walter F."/>
            <person name="Albersmeier A."/>
            <person name="Kalinowski J."/>
            <person name="Ruckert C."/>
        </authorList>
    </citation>
    <scope>NUCLEOTIDE SEQUENCE</scope>
    <source>
        <strain evidence="2">CGMCC 1.15179</strain>
    </source>
</reference>
<dbReference type="SUPFAM" id="SSF55174">
    <property type="entry name" value="Alpha-L RNA-binding motif"/>
    <property type="match status" value="1"/>
</dbReference>
<dbReference type="RefSeq" id="WP_188646247.1">
    <property type="nucleotide sequence ID" value="NZ_BMHQ01000001.1"/>
</dbReference>
<dbReference type="PROSITE" id="PS50889">
    <property type="entry name" value="S4"/>
    <property type="match status" value="1"/>
</dbReference>
<protein>
    <recommendedName>
        <fullName evidence="4">Ribosome-associated protein</fullName>
    </recommendedName>
</protein>
<organism evidence="2 3">
    <name type="scientific">Marinithermofilum abyssi</name>
    <dbReference type="NCBI Taxonomy" id="1571185"/>
    <lineage>
        <taxon>Bacteria</taxon>
        <taxon>Bacillati</taxon>
        <taxon>Bacillota</taxon>
        <taxon>Bacilli</taxon>
        <taxon>Bacillales</taxon>
        <taxon>Thermoactinomycetaceae</taxon>
        <taxon>Marinithermofilum</taxon>
    </lineage>
</organism>
<accession>A0A8J2VG61</accession>
<comment type="caution">
    <text evidence="2">The sequence shown here is derived from an EMBL/GenBank/DDBJ whole genome shotgun (WGS) entry which is preliminary data.</text>
</comment>
<keyword evidence="3" id="KW-1185">Reference proteome</keyword>
<reference evidence="2" key="2">
    <citation type="submission" date="2020-09" db="EMBL/GenBank/DDBJ databases">
        <authorList>
            <person name="Sun Q."/>
            <person name="Zhou Y."/>
        </authorList>
    </citation>
    <scope>NUCLEOTIDE SEQUENCE</scope>
    <source>
        <strain evidence="2">CGMCC 1.15179</strain>
    </source>
</reference>
<dbReference type="AlphaFoldDB" id="A0A8J2VG61"/>
<gene>
    <name evidence="2" type="ORF">GCM10011571_04080</name>
</gene>
<evidence type="ECO:0000313" key="3">
    <source>
        <dbReference type="Proteomes" id="UP000625210"/>
    </source>
</evidence>
<evidence type="ECO:0000256" key="1">
    <source>
        <dbReference type="PROSITE-ProRule" id="PRU00182"/>
    </source>
</evidence>
<evidence type="ECO:0008006" key="4">
    <source>
        <dbReference type="Google" id="ProtNLM"/>
    </source>
</evidence>
<sequence>MRQITIDDEYITLGQLLKKLDIIDTGGQAKGFLAGHQVKVNGTIEYRRGKKLYPQDIVDIEGFGTIRLTQA</sequence>
<dbReference type="InterPro" id="IPR014330">
    <property type="entry name" value="RNA-bd_S4-rel_YaaA"/>
</dbReference>
<keyword evidence="1" id="KW-0694">RNA-binding</keyword>
<dbReference type="Proteomes" id="UP000625210">
    <property type="component" value="Unassembled WGS sequence"/>
</dbReference>
<dbReference type="NCBIfam" id="TIGR02988">
    <property type="entry name" value="YaaA_near_RecF"/>
    <property type="match status" value="1"/>
</dbReference>
<name>A0A8J2VG61_9BACL</name>
<dbReference type="EMBL" id="BMHQ01000001">
    <property type="protein sequence ID" value="GGE06174.1"/>
    <property type="molecule type" value="Genomic_DNA"/>
</dbReference>
<dbReference type="Gene3D" id="3.10.290.10">
    <property type="entry name" value="RNA-binding S4 domain"/>
    <property type="match status" value="1"/>
</dbReference>
<dbReference type="Pfam" id="PF13275">
    <property type="entry name" value="S4_2"/>
    <property type="match status" value="1"/>
</dbReference>
<dbReference type="InterPro" id="IPR036986">
    <property type="entry name" value="S4_RNA-bd_sf"/>
</dbReference>
<dbReference type="GO" id="GO:0003723">
    <property type="term" value="F:RNA binding"/>
    <property type="evidence" value="ECO:0007669"/>
    <property type="project" value="UniProtKB-KW"/>
</dbReference>